<dbReference type="InterPro" id="IPR001020">
    <property type="entry name" value="PTS_HPr_His_P_site"/>
</dbReference>
<keyword evidence="1 3" id="KW-0378">Hydrolase</keyword>
<dbReference type="InterPro" id="IPR032466">
    <property type="entry name" value="Metal_Hydrolase"/>
</dbReference>
<dbReference type="Gene3D" id="3.20.20.140">
    <property type="entry name" value="Metal-dependent hydrolases"/>
    <property type="match status" value="1"/>
</dbReference>
<reference evidence="3" key="1">
    <citation type="submission" date="2019-08" db="EMBL/GenBank/DDBJ databases">
        <authorList>
            <person name="Kucharzyk K."/>
            <person name="Murdoch R.W."/>
            <person name="Higgins S."/>
            <person name="Loffler F."/>
        </authorList>
    </citation>
    <scope>NUCLEOTIDE SEQUENCE</scope>
</reference>
<evidence type="ECO:0000259" key="2">
    <source>
        <dbReference type="Pfam" id="PF01979"/>
    </source>
</evidence>
<dbReference type="SUPFAM" id="SSF51338">
    <property type="entry name" value="Composite domain of metallo-dependent hydrolases"/>
    <property type="match status" value="1"/>
</dbReference>
<dbReference type="Gene3D" id="2.30.40.10">
    <property type="entry name" value="Urease, subunit C, domain 1"/>
    <property type="match status" value="1"/>
</dbReference>
<proteinExistence type="predicted"/>
<evidence type="ECO:0000313" key="3">
    <source>
        <dbReference type="EMBL" id="MPN18696.1"/>
    </source>
</evidence>
<dbReference type="PANTHER" id="PTHR11113:SF14">
    <property type="entry name" value="N-ACETYLGLUCOSAMINE-6-PHOSPHATE DEACETYLASE"/>
    <property type="match status" value="1"/>
</dbReference>
<dbReference type="SUPFAM" id="SSF51556">
    <property type="entry name" value="Metallo-dependent hydrolases"/>
    <property type="match status" value="1"/>
</dbReference>
<dbReference type="InterPro" id="IPR011059">
    <property type="entry name" value="Metal-dep_hydrolase_composite"/>
</dbReference>
<dbReference type="PROSITE" id="PS00369">
    <property type="entry name" value="PTS_HPR_HIS"/>
    <property type="match status" value="1"/>
</dbReference>
<dbReference type="GO" id="GO:0006046">
    <property type="term" value="P:N-acetylglucosamine catabolic process"/>
    <property type="evidence" value="ECO:0007669"/>
    <property type="project" value="TreeGrafter"/>
</dbReference>
<dbReference type="PANTHER" id="PTHR11113">
    <property type="entry name" value="N-ACETYLGLUCOSAMINE-6-PHOSPHATE DEACETYLASE"/>
    <property type="match status" value="1"/>
</dbReference>
<dbReference type="GO" id="GO:0008448">
    <property type="term" value="F:N-acetylglucosamine-6-phosphate deacetylase activity"/>
    <property type="evidence" value="ECO:0007669"/>
    <property type="project" value="TreeGrafter"/>
</dbReference>
<dbReference type="AlphaFoldDB" id="A0A645FXU5"/>
<dbReference type="EMBL" id="VSSQ01066091">
    <property type="protein sequence ID" value="MPN18696.1"/>
    <property type="molecule type" value="Genomic_DNA"/>
</dbReference>
<feature type="domain" description="Amidohydrolase-related" evidence="2">
    <location>
        <begin position="63"/>
        <end position="135"/>
    </location>
</feature>
<evidence type="ECO:0000256" key="1">
    <source>
        <dbReference type="ARBA" id="ARBA00022801"/>
    </source>
</evidence>
<dbReference type="Pfam" id="PF01979">
    <property type="entry name" value="Amidohydro_1"/>
    <property type="match status" value="1"/>
</dbReference>
<protein>
    <submittedName>
        <fullName evidence="3">N-acetylgalactosamine-6-phosphate deacetylase</fullName>
        <ecNumber evidence="3">3.5.1.-</ecNumber>
    </submittedName>
</protein>
<dbReference type="InterPro" id="IPR006680">
    <property type="entry name" value="Amidohydro-rel"/>
</dbReference>
<organism evidence="3">
    <name type="scientific">bioreactor metagenome</name>
    <dbReference type="NCBI Taxonomy" id="1076179"/>
    <lineage>
        <taxon>unclassified sequences</taxon>
        <taxon>metagenomes</taxon>
        <taxon>ecological metagenomes</taxon>
    </lineage>
</organism>
<dbReference type="EC" id="3.5.1.-" evidence="3"/>
<comment type="caution">
    <text evidence="3">The sequence shown here is derived from an EMBL/GenBank/DDBJ whole genome shotgun (WGS) entry which is preliminary data.</text>
</comment>
<sequence length="136" mass="14850">MACILRDEVFLEVINDRNGLHVRPGTLRFLIQAAGLDRICGVTDACTGVKDDTDVNLEPEGLCGSKLTMNVAARNFRDNAGLSMCEIFRVCSLNPARALRMDNQIGSLEPGKLADLVLIDSEYNVKSVLLKGEKVI</sequence>
<gene>
    <name evidence="3" type="primary">agaA_18</name>
    <name evidence="3" type="ORF">SDC9_166059</name>
</gene>
<name>A0A645FXU5_9ZZZZ</name>
<accession>A0A645FXU5</accession>